<keyword evidence="4" id="KW-0560">Oxidoreductase</keyword>
<evidence type="ECO:0000259" key="7">
    <source>
        <dbReference type="PROSITE" id="PS51296"/>
    </source>
</evidence>
<dbReference type="InterPro" id="IPR001663">
    <property type="entry name" value="Rng_hydr_dOase-A"/>
</dbReference>
<dbReference type="InterPro" id="IPR017941">
    <property type="entry name" value="Rieske_2Fe-2S"/>
</dbReference>
<dbReference type="SUPFAM" id="SSF50022">
    <property type="entry name" value="ISP domain"/>
    <property type="match status" value="1"/>
</dbReference>
<dbReference type="EMBL" id="BONY01000079">
    <property type="protein sequence ID" value="GIH09910.1"/>
    <property type="molecule type" value="Genomic_DNA"/>
</dbReference>
<dbReference type="GO" id="GO:0051537">
    <property type="term" value="F:2 iron, 2 sulfur cluster binding"/>
    <property type="evidence" value="ECO:0007669"/>
    <property type="project" value="UniProtKB-KW"/>
</dbReference>
<accession>A0A8J3VKM9</accession>
<dbReference type="Gene3D" id="3.90.380.10">
    <property type="entry name" value="Naphthalene 1,2-dioxygenase Alpha Subunit, Chain A, domain 1"/>
    <property type="match status" value="2"/>
</dbReference>
<dbReference type="PANTHER" id="PTHR43756:SF5">
    <property type="entry name" value="CHOLINE MONOOXYGENASE, CHLOROPLASTIC"/>
    <property type="match status" value="1"/>
</dbReference>
<dbReference type="CDD" id="cd03469">
    <property type="entry name" value="Rieske_RO_Alpha_N"/>
    <property type="match status" value="1"/>
</dbReference>
<dbReference type="GO" id="GO:0004497">
    <property type="term" value="F:monooxygenase activity"/>
    <property type="evidence" value="ECO:0007669"/>
    <property type="project" value="UniProtKB-ARBA"/>
</dbReference>
<dbReference type="GO" id="GO:0016705">
    <property type="term" value="F:oxidoreductase activity, acting on paired donors, with incorporation or reduction of molecular oxygen"/>
    <property type="evidence" value="ECO:0007669"/>
    <property type="project" value="UniProtKB-ARBA"/>
</dbReference>
<dbReference type="GO" id="GO:0005506">
    <property type="term" value="F:iron ion binding"/>
    <property type="evidence" value="ECO:0007669"/>
    <property type="project" value="InterPro"/>
</dbReference>
<name>A0A8J3VKM9_9ACTN</name>
<evidence type="ECO:0000256" key="1">
    <source>
        <dbReference type="ARBA" id="ARBA00001962"/>
    </source>
</evidence>
<dbReference type="InterPro" id="IPR036922">
    <property type="entry name" value="Rieske_2Fe-2S_sf"/>
</dbReference>
<keyword evidence="5" id="KW-0408">Iron</keyword>
<dbReference type="PROSITE" id="PS51296">
    <property type="entry name" value="RIESKE"/>
    <property type="match status" value="1"/>
</dbReference>
<dbReference type="InterPro" id="IPR015879">
    <property type="entry name" value="Ring_hydroxy_dOase_asu_C_dom"/>
</dbReference>
<evidence type="ECO:0000256" key="5">
    <source>
        <dbReference type="ARBA" id="ARBA00023004"/>
    </source>
</evidence>
<dbReference type="Proteomes" id="UP000612899">
    <property type="component" value="Unassembled WGS sequence"/>
</dbReference>
<evidence type="ECO:0000256" key="2">
    <source>
        <dbReference type="ARBA" id="ARBA00022714"/>
    </source>
</evidence>
<evidence type="ECO:0000256" key="6">
    <source>
        <dbReference type="ARBA" id="ARBA00023014"/>
    </source>
</evidence>
<evidence type="ECO:0000256" key="3">
    <source>
        <dbReference type="ARBA" id="ARBA00022723"/>
    </source>
</evidence>
<evidence type="ECO:0000313" key="9">
    <source>
        <dbReference type="Proteomes" id="UP000612899"/>
    </source>
</evidence>
<dbReference type="Pfam" id="PF00848">
    <property type="entry name" value="Ring_hydroxyl_A"/>
    <property type="match status" value="1"/>
</dbReference>
<comment type="cofactor">
    <cofactor evidence="1">
        <name>Fe cation</name>
        <dbReference type="ChEBI" id="CHEBI:24875"/>
    </cofactor>
</comment>
<evidence type="ECO:0000256" key="4">
    <source>
        <dbReference type="ARBA" id="ARBA00023002"/>
    </source>
</evidence>
<dbReference type="PRINTS" id="PR00090">
    <property type="entry name" value="RNGDIOXGNASE"/>
</dbReference>
<dbReference type="Gene3D" id="2.102.10.10">
    <property type="entry name" value="Rieske [2Fe-2S] iron-sulphur domain"/>
    <property type="match status" value="1"/>
</dbReference>
<feature type="domain" description="Rieske" evidence="7">
    <location>
        <begin position="25"/>
        <end position="128"/>
    </location>
</feature>
<keyword evidence="6" id="KW-0411">Iron-sulfur</keyword>
<organism evidence="8 9">
    <name type="scientific">Rhizocola hellebori</name>
    <dbReference type="NCBI Taxonomy" id="1392758"/>
    <lineage>
        <taxon>Bacteria</taxon>
        <taxon>Bacillati</taxon>
        <taxon>Actinomycetota</taxon>
        <taxon>Actinomycetes</taxon>
        <taxon>Micromonosporales</taxon>
        <taxon>Micromonosporaceae</taxon>
        <taxon>Rhizocola</taxon>
    </lineage>
</organism>
<gene>
    <name evidence="8" type="ORF">Rhe02_79770</name>
</gene>
<comment type="caution">
    <text evidence="8">The sequence shown here is derived from an EMBL/GenBank/DDBJ whole genome shotgun (WGS) entry which is preliminary data.</text>
</comment>
<keyword evidence="3" id="KW-0479">Metal-binding</keyword>
<evidence type="ECO:0000313" key="8">
    <source>
        <dbReference type="EMBL" id="GIH09910.1"/>
    </source>
</evidence>
<reference evidence="8" key="1">
    <citation type="submission" date="2021-01" db="EMBL/GenBank/DDBJ databases">
        <title>Whole genome shotgun sequence of Rhizocola hellebori NBRC 109834.</title>
        <authorList>
            <person name="Komaki H."/>
            <person name="Tamura T."/>
        </authorList>
    </citation>
    <scope>NUCLEOTIDE SEQUENCE</scope>
    <source>
        <strain evidence="8">NBRC 109834</strain>
    </source>
</reference>
<dbReference type="PANTHER" id="PTHR43756">
    <property type="entry name" value="CHOLINE MONOOXYGENASE, CHLOROPLASTIC"/>
    <property type="match status" value="1"/>
</dbReference>
<keyword evidence="2" id="KW-0001">2Fe-2S</keyword>
<sequence length="344" mass="37898">MLPGAAYTSEAVLAWERRHLFAGSWTCLGRTAELSTGGNQHALTVGDLAVIVTLAPQPRAFANVCRHRAHSLLPVGTSCDRPAIVCPYHGWAYTLDGSLRSAPRMESLPAGHGLVELPCVDWHGWLFVNALGTGESFGSHLGTLDRLVAPYDPAALVPMARHCYEVAANWKILAENYHECYHCPLIHPELCAVSPPNSGNNWHEPGNWVGGSMDLREHAVTMSRDGKSHGVMLDGVDPRSVRYLGLFPNLLVSLHPDYVMTHRLEPVSPALTRVECEWLFHPSTVDIAYAVDFWDLTNKQDWAACESVQLGVSSPHYRPGPLAPNENAVYDWIRLIATAYTAQR</sequence>
<protein>
    <submittedName>
        <fullName evidence="8">(2Fe-2S)-binding protein</fullName>
    </submittedName>
</protein>
<keyword evidence="9" id="KW-1185">Reference proteome</keyword>
<dbReference type="SUPFAM" id="SSF55961">
    <property type="entry name" value="Bet v1-like"/>
    <property type="match status" value="1"/>
</dbReference>
<dbReference type="Pfam" id="PF00355">
    <property type="entry name" value="Rieske"/>
    <property type="match status" value="1"/>
</dbReference>
<proteinExistence type="predicted"/>
<dbReference type="AlphaFoldDB" id="A0A8J3VKM9"/>